<dbReference type="CDD" id="cd12148">
    <property type="entry name" value="fungal_TF_MHR"/>
    <property type="match status" value="1"/>
</dbReference>
<dbReference type="SMART" id="SM00066">
    <property type="entry name" value="GAL4"/>
    <property type="match status" value="1"/>
</dbReference>
<dbReference type="Proteomes" id="UP001146351">
    <property type="component" value="Unassembled WGS sequence"/>
</dbReference>
<evidence type="ECO:0000313" key="12">
    <source>
        <dbReference type="Proteomes" id="UP001146351"/>
    </source>
</evidence>
<sequence length="760" mass="86759">MNPSKSQAAPRRYGFACLMCRRRKIKCDGKRPNCANCIKAKEVCSYKESATYNAHLVHQLQQSKKRVDDLEGQMRDLAGLDSEERDRRLADILRDFDHLSMTSHSPSQMTELSQSYDTDREAGGEDLPYGKPADFSVGEHGTYYGATSRFHPLDPTDSRLIKMPGVEGQEHKASEEYHRKWLASNARFQESIEKVALNNLEQYTDVPLDVCTTLLQIYWTWQAPLHNCVYRRCFFRDLALGGPYCSPFLLNVIFAHACRHTKDDDPRFNKLERGEHFLRKAKQLLLLEMEQEKPKIPTIQALLILGGRQCAIGKSSEGWLYTGMAIRMVTDLGLHLYKGNLEGLEGLEPDDLEVRKRLYLSAYAWDKSISLCLGRPPSLTEMPYSPDSLFDTTDNDAEWKPFYLREVENAYPFTKSWNTQNFIYFCKLAKIINEAYDKVYSRSIQHLKLQSIFELEAKLHAFYQALPDELRLQKATPSGFCLPPHIFCLNILYHTMLILIFRPFFGWSRHEKLQGHALAQRAQQVCTEEASKVNEFFRQYGRTFNFQNQTYLLSYCVYTAATVDIQQIRHENVQFATAAAHRLSTTLKMLESEAKQTPGIKRSIDIIKSHLAQQPEGKPHKAAPHYTPNQAQSNVNLRRPSASVTGQEYAQASYSESTLPTPPPHNQIDSPLRRAPQTVGTVPAQMQTHPAGMVDPGRAPQLPDHEPIHEENIGSLMTQAMDVDATWNEWDFFNAGGGFVPNNGSWAPAPFDPVYHFNMY</sequence>
<name>A0A9W9LUQ2_9EURO</name>
<evidence type="ECO:0000256" key="3">
    <source>
        <dbReference type="ARBA" id="ARBA00022833"/>
    </source>
</evidence>
<organism evidence="11 12">
    <name type="scientific">Penicillium capsulatum</name>
    <dbReference type="NCBI Taxonomy" id="69766"/>
    <lineage>
        <taxon>Eukaryota</taxon>
        <taxon>Fungi</taxon>
        <taxon>Dikarya</taxon>
        <taxon>Ascomycota</taxon>
        <taxon>Pezizomycotina</taxon>
        <taxon>Eurotiomycetes</taxon>
        <taxon>Eurotiomycetidae</taxon>
        <taxon>Eurotiales</taxon>
        <taxon>Aspergillaceae</taxon>
        <taxon>Penicillium</taxon>
    </lineage>
</organism>
<dbReference type="InterPro" id="IPR001138">
    <property type="entry name" value="Zn2Cys6_DnaBD"/>
</dbReference>
<dbReference type="Gene3D" id="4.10.240.10">
    <property type="entry name" value="Zn(2)-C6 fungal-type DNA-binding domain"/>
    <property type="match status" value="1"/>
</dbReference>
<accession>A0A9W9LUQ2</accession>
<evidence type="ECO:0000256" key="1">
    <source>
        <dbReference type="ARBA" id="ARBA00004123"/>
    </source>
</evidence>
<dbReference type="InterPro" id="IPR051615">
    <property type="entry name" value="Transcr_Regulatory_Elem"/>
</dbReference>
<dbReference type="Pfam" id="PF00172">
    <property type="entry name" value="Zn_clus"/>
    <property type="match status" value="1"/>
</dbReference>
<dbReference type="OrthoDB" id="4161332at2759"/>
<evidence type="ECO:0000256" key="2">
    <source>
        <dbReference type="ARBA" id="ARBA00022723"/>
    </source>
</evidence>
<dbReference type="SUPFAM" id="SSF57701">
    <property type="entry name" value="Zn2/Cys6 DNA-binding domain"/>
    <property type="match status" value="1"/>
</dbReference>
<keyword evidence="5" id="KW-0238">DNA-binding</keyword>
<dbReference type="PANTHER" id="PTHR31313:SF81">
    <property type="entry name" value="TY1 ENHANCER ACTIVATOR"/>
    <property type="match status" value="1"/>
</dbReference>
<reference evidence="11" key="2">
    <citation type="journal article" date="2023" name="IMA Fungus">
        <title>Comparative genomic study of the Penicillium genus elucidates a diverse pangenome and 15 lateral gene transfer events.</title>
        <authorList>
            <person name="Petersen C."/>
            <person name="Sorensen T."/>
            <person name="Nielsen M.R."/>
            <person name="Sondergaard T.E."/>
            <person name="Sorensen J.L."/>
            <person name="Fitzpatrick D.A."/>
            <person name="Frisvad J.C."/>
            <person name="Nielsen K.L."/>
        </authorList>
    </citation>
    <scope>NUCLEOTIDE SEQUENCE</scope>
    <source>
        <strain evidence="11">IBT 21917</strain>
    </source>
</reference>
<dbReference type="PROSITE" id="PS00463">
    <property type="entry name" value="ZN2_CY6_FUNGAL_1"/>
    <property type="match status" value="1"/>
</dbReference>
<dbReference type="GO" id="GO:0000981">
    <property type="term" value="F:DNA-binding transcription factor activity, RNA polymerase II-specific"/>
    <property type="evidence" value="ECO:0007669"/>
    <property type="project" value="InterPro"/>
</dbReference>
<evidence type="ECO:0000259" key="10">
    <source>
        <dbReference type="PROSITE" id="PS50048"/>
    </source>
</evidence>
<dbReference type="GO" id="GO:0006351">
    <property type="term" value="P:DNA-templated transcription"/>
    <property type="evidence" value="ECO:0007669"/>
    <property type="project" value="InterPro"/>
</dbReference>
<evidence type="ECO:0000256" key="8">
    <source>
        <dbReference type="SAM" id="Coils"/>
    </source>
</evidence>
<comment type="caution">
    <text evidence="11">The sequence shown here is derived from an EMBL/GenBank/DDBJ whole genome shotgun (WGS) entry which is preliminary data.</text>
</comment>
<feature type="compositionally biased region" description="Polar residues" evidence="9">
    <location>
        <begin position="101"/>
        <end position="116"/>
    </location>
</feature>
<reference evidence="11" key="1">
    <citation type="submission" date="2022-11" db="EMBL/GenBank/DDBJ databases">
        <authorList>
            <person name="Petersen C."/>
        </authorList>
    </citation>
    <scope>NUCLEOTIDE SEQUENCE</scope>
    <source>
        <strain evidence="11">IBT 21917</strain>
    </source>
</reference>
<evidence type="ECO:0000256" key="7">
    <source>
        <dbReference type="ARBA" id="ARBA00023242"/>
    </source>
</evidence>
<dbReference type="PROSITE" id="PS50048">
    <property type="entry name" value="ZN2_CY6_FUNGAL_2"/>
    <property type="match status" value="1"/>
</dbReference>
<dbReference type="Pfam" id="PF04082">
    <property type="entry name" value="Fungal_trans"/>
    <property type="match status" value="1"/>
</dbReference>
<dbReference type="InterPro" id="IPR036864">
    <property type="entry name" value="Zn2-C6_fun-type_DNA-bd_sf"/>
</dbReference>
<feature type="region of interest" description="Disordered" evidence="9">
    <location>
        <begin position="101"/>
        <end position="131"/>
    </location>
</feature>
<gene>
    <name evidence="11" type="ORF">N7492_002003</name>
</gene>
<feature type="region of interest" description="Disordered" evidence="9">
    <location>
        <begin position="614"/>
        <end position="663"/>
    </location>
</feature>
<evidence type="ECO:0000256" key="5">
    <source>
        <dbReference type="ARBA" id="ARBA00023125"/>
    </source>
</evidence>
<keyword evidence="8" id="KW-0175">Coiled coil</keyword>
<evidence type="ECO:0000256" key="4">
    <source>
        <dbReference type="ARBA" id="ARBA00023015"/>
    </source>
</evidence>
<keyword evidence="3" id="KW-0862">Zinc</keyword>
<evidence type="ECO:0000256" key="9">
    <source>
        <dbReference type="SAM" id="MobiDB-lite"/>
    </source>
</evidence>
<dbReference type="EMBL" id="JAPQKO010000002">
    <property type="protein sequence ID" value="KAJ5178793.1"/>
    <property type="molecule type" value="Genomic_DNA"/>
</dbReference>
<evidence type="ECO:0000313" key="11">
    <source>
        <dbReference type="EMBL" id="KAJ5178793.1"/>
    </source>
</evidence>
<feature type="compositionally biased region" description="Polar residues" evidence="9">
    <location>
        <begin position="627"/>
        <end position="659"/>
    </location>
</feature>
<proteinExistence type="predicted"/>
<feature type="coiled-coil region" evidence="8">
    <location>
        <begin position="53"/>
        <end position="80"/>
    </location>
</feature>
<dbReference type="AlphaFoldDB" id="A0A9W9LUQ2"/>
<dbReference type="GO" id="GO:0008270">
    <property type="term" value="F:zinc ion binding"/>
    <property type="evidence" value="ECO:0007669"/>
    <property type="project" value="InterPro"/>
</dbReference>
<comment type="subcellular location">
    <subcellularLocation>
        <location evidence="1">Nucleus</location>
    </subcellularLocation>
</comment>
<dbReference type="GO" id="GO:0003677">
    <property type="term" value="F:DNA binding"/>
    <property type="evidence" value="ECO:0007669"/>
    <property type="project" value="UniProtKB-KW"/>
</dbReference>
<keyword evidence="7" id="KW-0539">Nucleus</keyword>
<dbReference type="GO" id="GO:0005634">
    <property type="term" value="C:nucleus"/>
    <property type="evidence" value="ECO:0007669"/>
    <property type="project" value="UniProtKB-SubCell"/>
</dbReference>
<protein>
    <submittedName>
        <fullName evidence="11">Fungal-specific transcription factor domain-containing protein</fullName>
    </submittedName>
</protein>
<dbReference type="SMART" id="SM00906">
    <property type="entry name" value="Fungal_trans"/>
    <property type="match status" value="1"/>
</dbReference>
<keyword evidence="4" id="KW-0805">Transcription regulation</keyword>
<keyword evidence="6" id="KW-0804">Transcription</keyword>
<evidence type="ECO:0000256" key="6">
    <source>
        <dbReference type="ARBA" id="ARBA00023163"/>
    </source>
</evidence>
<dbReference type="CDD" id="cd00067">
    <property type="entry name" value="GAL4"/>
    <property type="match status" value="1"/>
</dbReference>
<keyword evidence="2" id="KW-0479">Metal-binding</keyword>
<feature type="domain" description="Zn(2)-C6 fungal-type" evidence="10">
    <location>
        <begin position="16"/>
        <end position="46"/>
    </location>
</feature>
<keyword evidence="12" id="KW-1185">Reference proteome</keyword>
<dbReference type="InterPro" id="IPR007219">
    <property type="entry name" value="XnlR_reg_dom"/>
</dbReference>
<dbReference type="PANTHER" id="PTHR31313">
    <property type="entry name" value="TY1 ENHANCER ACTIVATOR"/>
    <property type="match status" value="1"/>
</dbReference>